<dbReference type="Proteomes" id="UP000091956">
    <property type="component" value="Unassembled WGS sequence"/>
</dbReference>
<dbReference type="Gene3D" id="3.40.50.720">
    <property type="entry name" value="NAD(P)-binding Rossmann-like Domain"/>
    <property type="match status" value="1"/>
</dbReference>
<feature type="domain" description="Enoyl reductase (ER)" evidence="3">
    <location>
        <begin position="10"/>
        <end position="321"/>
    </location>
</feature>
<evidence type="ECO:0000313" key="5">
    <source>
        <dbReference type="Proteomes" id="UP000091956"/>
    </source>
</evidence>
<keyword evidence="5" id="KW-1185">Reference proteome</keyword>
<dbReference type="GO" id="GO:0016651">
    <property type="term" value="F:oxidoreductase activity, acting on NAD(P)H"/>
    <property type="evidence" value="ECO:0007669"/>
    <property type="project" value="TreeGrafter"/>
</dbReference>
<dbReference type="PANTHER" id="PTHR48106">
    <property type="entry name" value="QUINONE OXIDOREDUCTASE PIG3-RELATED"/>
    <property type="match status" value="1"/>
</dbReference>
<dbReference type="Gene3D" id="3.90.180.10">
    <property type="entry name" value="Medium-chain alcohol dehydrogenases, catalytic domain"/>
    <property type="match status" value="1"/>
</dbReference>
<dbReference type="InterPro" id="IPR011032">
    <property type="entry name" value="GroES-like_sf"/>
</dbReference>
<dbReference type="InterPro" id="IPR036291">
    <property type="entry name" value="NAD(P)-bd_dom_sf"/>
</dbReference>
<dbReference type="AlphaFoldDB" id="A0A1B8GAU4"/>
<dbReference type="GO" id="GO:0070402">
    <property type="term" value="F:NADPH binding"/>
    <property type="evidence" value="ECO:0007669"/>
    <property type="project" value="TreeGrafter"/>
</dbReference>
<evidence type="ECO:0000313" key="4">
    <source>
        <dbReference type="EMBL" id="OBT92954.1"/>
    </source>
</evidence>
<accession>A0A1B8GAU4</accession>
<gene>
    <name evidence="4" type="ORF">VE01_08552</name>
</gene>
<dbReference type="RefSeq" id="XP_018126687.1">
    <property type="nucleotide sequence ID" value="XM_018277973.2"/>
</dbReference>
<dbReference type="EMBL" id="KV460259">
    <property type="protein sequence ID" value="OBT92954.1"/>
    <property type="molecule type" value="Genomic_DNA"/>
</dbReference>
<keyword evidence="2" id="KW-0560">Oxidoreductase</keyword>
<dbReference type="SUPFAM" id="SSF50129">
    <property type="entry name" value="GroES-like"/>
    <property type="match status" value="1"/>
</dbReference>
<evidence type="ECO:0000256" key="2">
    <source>
        <dbReference type="ARBA" id="ARBA00023002"/>
    </source>
</evidence>
<proteinExistence type="predicted"/>
<dbReference type="InterPro" id="IPR013154">
    <property type="entry name" value="ADH-like_N"/>
</dbReference>
<dbReference type="SUPFAM" id="SSF51735">
    <property type="entry name" value="NAD(P)-binding Rossmann-fold domains"/>
    <property type="match status" value="1"/>
</dbReference>
<dbReference type="GeneID" id="28841938"/>
<organism evidence="4 5">
    <name type="scientific">Pseudogymnoascus verrucosus</name>
    <dbReference type="NCBI Taxonomy" id="342668"/>
    <lineage>
        <taxon>Eukaryota</taxon>
        <taxon>Fungi</taxon>
        <taxon>Dikarya</taxon>
        <taxon>Ascomycota</taxon>
        <taxon>Pezizomycotina</taxon>
        <taxon>Leotiomycetes</taxon>
        <taxon>Thelebolales</taxon>
        <taxon>Thelebolaceae</taxon>
        <taxon>Pseudogymnoascus</taxon>
    </lineage>
</organism>
<dbReference type="InterPro" id="IPR020843">
    <property type="entry name" value="ER"/>
</dbReference>
<dbReference type="Pfam" id="PF13602">
    <property type="entry name" value="ADH_zinc_N_2"/>
    <property type="match status" value="1"/>
</dbReference>
<keyword evidence="1" id="KW-0521">NADP</keyword>
<reference evidence="4 5" key="1">
    <citation type="submission" date="2016-03" db="EMBL/GenBank/DDBJ databases">
        <title>Comparative genomics of Pseudogymnoascus destructans, the fungus causing white-nose syndrome of bats.</title>
        <authorList>
            <person name="Palmer J.M."/>
            <person name="Drees K.P."/>
            <person name="Foster J.T."/>
            <person name="Lindner D.L."/>
        </authorList>
    </citation>
    <scope>NUCLEOTIDE SEQUENCE [LARGE SCALE GENOMIC DNA]</scope>
    <source>
        <strain evidence="4 5">UAMH 10579</strain>
    </source>
</reference>
<reference evidence="5" key="2">
    <citation type="journal article" date="2018" name="Nat. Commun.">
        <title>Extreme sensitivity to ultraviolet light in the fungal pathogen causing white-nose syndrome of bats.</title>
        <authorList>
            <person name="Palmer J.M."/>
            <person name="Drees K.P."/>
            <person name="Foster J.T."/>
            <person name="Lindner D.L."/>
        </authorList>
    </citation>
    <scope>NUCLEOTIDE SEQUENCE [LARGE SCALE GENOMIC DNA]</scope>
    <source>
        <strain evidence="5">UAMH 10579</strain>
    </source>
</reference>
<evidence type="ECO:0000256" key="1">
    <source>
        <dbReference type="ARBA" id="ARBA00022857"/>
    </source>
</evidence>
<evidence type="ECO:0000259" key="3">
    <source>
        <dbReference type="SMART" id="SM00829"/>
    </source>
</evidence>
<dbReference type="STRING" id="342668.A0A1B8GAU4"/>
<sequence>MKSITLSDPGKPSTYIFKEFPIPEPLPGHVVIEIRAFGLNHAEVFMRKGEWNETAEVSGIECVGVVHSCPGGEFAIGTKVAAIMGGMGRTIPGSYAEYTRVRVGNVASIDSSLSWEDLAAIPETYATAWTCIFRNLELSRGQTLLVRGGTSSFGQAAINLAVNAGAKVIATTRNLDRAPMLLGLGVKRVELEGPELSKRLPETKSIDAVLELVGNSVLLDSLATLKRGGHLCLAGFLGGLAPIPDFNPLLQMPSGVHFSFFGSFVFGEPGFPLSDVPLQKIANEVAEGRYKARPVRVFRFEEIAEAHKVMDENHAGGKMVVVVGKA</sequence>
<dbReference type="OrthoDB" id="203908at2759"/>
<dbReference type="PANTHER" id="PTHR48106:SF18">
    <property type="entry name" value="QUINONE OXIDOREDUCTASE PIG3"/>
    <property type="match status" value="1"/>
</dbReference>
<protein>
    <recommendedName>
        <fullName evidence="3">Enoyl reductase (ER) domain-containing protein</fullName>
    </recommendedName>
</protein>
<name>A0A1B8GAU4_9PEZI</name>
<dbReference type="SMART" id="SM00829">
    <property type="entry name" value="PKS_ER"/>
    <property type="match status" value="1"/>
</dbReference>
<dbReference type="Pfam" id="PF08240">
    <property type="entry name" value="ADH_N"/>
    <property type="match status" value="1"/>
</dbReference>